<reference evidence="2 3" key="1">
    <citation type="submission" date="2024-06" db="EMBL/GenBank/DDBJ databases">
        <title>Genomic Encyclopedia of Type Strains, Phase IV (KMG-IV): sequencing the most valuable type-strain genomes for metagenomic binning, comparative biology and taxonomic classification.</title>
        <authorList>
            <person name="Goeker M."/>
        </authorList>
    </citation>
    <scope>NUCLEOTIDE SEQUENCE [LARGE SCALE GENOMIC DNA]</scope>
    <source>
        <strain evidence="2 3">DSM 17809</strain>
    </source>
</reference>
<organism evidence="2 3">
    <name type="scientific">Phenylobacterium koreense</name>
    <dbReference type="NCBI Taxonomy" id="266125"/>
    <lineage>
        <taxon>Bacteria</taxon>
        <taxon>Pseudomonadati</taxon>
        <taxon>Pseudomonadota</taxon>
        <taxon>Alphaproteobacteria</taxon>
        <taxon>Caulobacterales</taxon>
        <taxon>Caulobacteraceae</taxon>
        <taxon>Phenylobacterium</taxon>
    </lineage>
</organism>
<feature type="signal peptide" evidence="1">
    <location>
        <begin position="1"/>
        <end position="25"/>
    </location>
</feature>
<dbReference type="PANTHER" id="PTHR40590">
    <property type="entry name" value="CYTOPLASMIC PROTEIN-RELATED"/>
    <property type="match status" value="1"/>
</dbReference>
<dbReference type="PANTHER" id="PTHR40590:SF1">
    <property type="entry name" value="CYTOPLASMIC PROTEIN"/>
    <property type="match status" value="1"/>
</dbReference>
<protein>
    <submittedName>
        <fullName evidence="2">Uncharacterized protein YbaP (TraB family)</fullName>
    </submittedName>
</protein>
<proteinExistence type="predicted"/>
<evidence type="ECO:0000256" key="1">
    <source>
        <dbReference type="SAM" id="SignalP"/>
    </source>
</evidence>
<evidence type="ECO:0000313" key="3">
    <source>
        <dbReference type="Proteomes" id="UP001549110"/>
    </source>
</evidence>
<name>A0ABV2EHJ0_9CAUL</name>
<comment type="caution">
    <text evidence="2">The sequence shown here is derived from an EMBL/GenBank/DDBJ whole genome shotgun (WGS) entry which is preliminary data.</text>
</comment>
<dbReference type="Pfam" id="PF01963">
    <property type="entry name" value="TraB_PrgY_gumN"/>
    <property type="match status" value="1"/>
</dbReference>
<dbReference type="EMBL" id="JBEPLU010000001">
    <property type="protein sequence ID" value="MET3526500.1"/>
    <property type="molecule type" value="Genomic_DNA"/>
</dbReference>
<dbReference type="InterPro" id="IPR002816">
    <property type="entry name" value="TraB/PrgY/GumN_fam"/>
</dbReference>
<feature type="chain" id="PRO_5045571169" evidence="1">
    <location>
        <begin position="26"/>
        <end position="291"/>
    </location>
</feature>
<dbReference type="Proteomes" id="UP001549110">
    <property type="component" value="Unassembled WGS sequence"/>
</dbReference>
<dbReference type="RefSeq" id="WP_354297396.1">
    <property type="nucleotide sequence ID" value="NZ_JBEPLU010000001.1"/>
</dbReference>
<keyword evidence="1" id="KW-0732">Signal</keyword>
<accession>A0ABV2EHJ0</accession>
<sequence length="291" mass="30943">MMFKRALGALAGLWLAGCAATEAQARPPMWVVRDADSEIVLFGSMHVLPPGLDWRPAELDAALAKADDLWFELPIDAASEARVGELAATRGMLPEGQTLSGLLSPEGRARLEVVSADLGVALPMIDRFEPWFAEIVLAGAQFLKAGADASSGVEKQVSASAPASAKRRAFESPEQQITIFDAAPLAEQVASLEESLSELQADPNSYDKLVAHWMAGDTRALEEDALEPLREAAPGLYARLVTERNAAWVKALRARLDGSGRTVVVVGVGHLIGREGVPGQLRALGYSVEGP</sequence>
<evidence type="ECO:0000313" key="2">
    <source>
        <dbReference type="EMBL" id="MET3526500.1"/>
    </source>
</evidence>
<dbReference type="CDD" id="cd14789">
    <property type="entry name" value="Tiki"/>
    <property type="match status" value="1"/>
</dbReference>
<dbReference type="PROSITE" id="PS51257">
    <property type="entry name" value="PROKAR_LIPOPROTEIN"/>
    <property type="match status" value="1"/>
</dbReference>
<dbReference type="InterPro" id="IPR047111">
    <property type="entry name" value="YbaP-like"/>
</dbReference>
<keyword evidence="3" id="KW-1185">Reference proteome</keyword>
<gene>
    <name evidence="2" type="ORF">ABID41_001595</name>
</gene>